<evidence type="ECO:0000313" key="8">
    <source>
        <dbReference type="Ensembl" id="ENSVURP00010016323.1"/>
    </source>
</evidence>
<dbReference type="Pfam" id="PF15227">
    <property type="entry name" value="zf-C3HC4_4"/>
    <property type="match status" value="1"/>
</dbReference>
<dbReference type="Gene3D" id="2.60.120.920">
    <property type="match status" value="2"/>
</dbReference>
<dbReference type="InterPro" id="IPR003879">
    <property type="entry name" value="Butyrophylin_SPRY"/>
</dbReference>
<dbReference type="Ensembl" id="ENSVURT00010018549.1">
    <property type="protein sequence ID" value="ENSVURP00010016313.1"/>
    <property type="gene ID" value="ENSVURG00010012494.1"/>
</dbReference>
<keyword evidence="2 4" id="KW-0863">Zinc-finger</keyword>
<dbReference type="STRING" id="29139.ENSVURP00010016313"/>
<keyword evidence="3" id="KW-0862">Zinc</keyword>
<dbReference type="Gene3D" id="3.30.40.10">
    <property type="entry name" value="Zinc/RING finger domain, C3HC4 (zinc finger)"/>
    <property type="match status" value="1"/>
</dbReference>
<dbReference type="Pfam" id="PF13765">
    <property type="entry name" value="PRY"/>
    <property type="match status" value="1"/>
</dbReference>
<dbReference type="SUPFAM" id="SSF49899">
    <property type="entry name" value="Concanavalin A-like lectins/glucanases"/>
    <property type="match status" value="1"/>
</dbReference>
<feature type="domain" description="B box-type" evidence="6">
    <location>
        <begin position="88"/>
        <end position="129"/>
    </location>
</feature>
<dbReference type="OMA" id="GHSFCLM"/>
<reference evidence="8" key="2">
    <citation type="submission" date="2025-05" db="UniProtKB">
        <authorList>
            <consortium name="Ensembl"/>
        </authorList>
    </citation>
    <scope>IDENTIFICATION</scope>
</reference>
<dbReference type="PROSITE" id="PS50188">
    <property type="entry name" value="B302_SPRY"/>
    <property type="match status" value="1"/>
</dbReference>
<dbReference type="SMART" id="SM00449">
    <property type="entry name" value="SPRY"/>
    <property type="match status" value="1"/>
</dbReference>
<dbReference type="InterPro" id="IPR017907">
    <property type="entry name" value="Znf_RING_CS"/>
</dbReference>
<name>A0A4X2KXB0_VOMUR</name>
<dbReference type="InterPro" id="IPR050143">
    <property type="entry name" value="TRIM/RBCC"/>
</dbReference>
<dbReference type="SMART" id="SM00589">
    <property type="entry name" value="PRY"/>
    <property type="match status" value="1"/>
</dbReference>
<dbReference type="InterPro" id="IPR013320">
    <property type="entry name" value="ConA-like_dom_sf"/>
</dbReference>
<reference evidence="9" key="1">
    <citation type="submission" date="2018-12" db="EMBL/GenBank/DDBJ databases">
        <authorList>
            <person name="Yazar S."/>
        </authorList>
    </citation>
    <scope>NUCLEOTIDE SEQUENCE [LARGE SCALE GENOMIC DNA]</scope>
</reference>
<organism evidence="8 9">
    <name type="scientific">Vombatus ursinus</name>
    <name type="common">Common wombat</name>
    <dbReference type="NCBI Taxonomy" id="29139"/>
    <lineage>
        <taxon>Eukaryota</taxon>
        <taxon>Metazoa</taxon>
        <taxon>Chordata</taxon>
        <taxon>Craniata</taxon>
        <taxon>Vertebrata</taxon>
        <taxon>Euteleostomi</taxon>
        <taxon>Mammalia</taxon>
        <taxon>Metatheria</taxon>
        <taxon>Diprotodontia</taxon>
        <taxon>Vombatidae</taxon>
        <taxon>Vombatus</taxon>
    </lineage>
</organism>
<evidence type="ECO:0000256" key="3">
    <source>
        <dbReference type="ARBA" id="ARBA00022833"/>
    </source>
</evidence>
<proteinExistence type="predicted"/>
<evidence type="ECO:0000259" key="5">
    <source>
        <dbReference type="PROSITE" id="PS50089"/>
    </source>
</evidence>
<evidence type="ECO:0000259" key="6">
    <source>
        <dbReference type="PROSITE" id="PS50119"/>
    </source>
</evidence>
<feature type="domain" description="RING-type" evidence="5">
    <location>
        <begin position="14"/>
        <end position="55"/>
    </location>
</feature>
<evidence type="ECO:0000256" key="4">
    <source>
        <dbReference type="PROSITE-ProRule" id="PRU00024"/>
    </source>
</evidence>
<dbReference type="InterPro" id="IPR001870">
    <property type="entry name" value="B30.2/SPRY"/>
</dbReference>
<dbReference type="GO" id="GO:0008270">
    <property type="term" value="F:zinc ion binding"/>
    <property type="evidence" value="ECO:0007669"/>
    <property type="project" value="UniProtKB-KW"/>
</dbReference>
<dbReference type="GeneTree" id="ENSGT00940000160371"/>
<evidence type="ECO:0000256" key="1">
    <source>
        <dbReference type="ARBA" id="ARBA00022723"/>
    </source>
</evidence>
<dbReference type="Pfam" id="PF00643">
    <property type="entry name" value="zf-B_box"/>
    <property type="match status" value="1"/>
</dbReference>
<keyword evidence="1" id="KW-0479">Metal-binding</keyword>
<evidence type="ECO:0008006" key="10">
    <source>
        <dbReference type="Google" id="ProtNLM"/>
    </source>
</evidence>
<dbReference type="PROSITE" id="PS00518">
    <property type="entry name" value="ZF_RING_1"/>
    <property type="match status" value="1"/>
</dbReference>
<dbReference type="Ensembl" id="ENSVURT00010018561.1">
    <property type="protein sequence ID" value="ENSVURP00010016323.1"/>
    <property type="gene ID" value="ENSVURG00010012503.1"/>
</dbReference>
<evidence type="ECO:0000313" key="9">
    <source>
        <dbReference type="Proteomes" id="UP000314987"/>
    </source>
</evidence>
<dbReference type="InterPro" id="IPR003877">
    <property type="entry name" value="SPRY_dom"/>
</dbReference>
<dbReference type="Gene3D" id="3.30.160.60">
    <property type="entry name" value="Classic Zinc Finger"/>
    <property type="match status" value="1"/>
</dbReference>
<dbReference type="InterPro" id="IPR000315">
    <property type="entry name" value="Znf_B-box"/>
</dbReference>
<dbReference type="InterPro" id="IPR001841">
    <property type="entry name" value="Znf_RING"/>
</dbReference>
<dbReference type="PROSITE" id="PS50089">
    <property type="entry name" value="ZF_RING_2"/>
    <property type="match status" value="1"/>
</dbReference>
<dbReference type="SUPFAM" id="SSF57850">
    <property type="entry name" value="RING/U-box"/>
    <property type="match status" value="1"/>
</dbReference>
<dbReference type="PANTHER" id="PTHR24103">
    <property type="entry name" value="E3 UBIQUITIN-PROTEIN LIGASE TRIM"/>
    <property type="match status" value="1"/>
</dbReference>
<dbReference type="Proteomes" id="UP000314987">
    <property type="component" value="Unassembled WGS sequence"/>
</dbReference>
<evidence type="ECO:0000259" key="7">
    <source>
        <dbReference type="PROSITE" id="PS50188"/>
    </source>
</evidence>
<dbReference type="CDD" id="cd13733">
    <property type="entry name" value="SPRY_PRY_C-I_1"/>
    <property type="match status" value="1"/>
</dbReference>
<sequence length="437" mass="49834">VCSCLPMCPMELTCSICLDYFTKPMTIDCGHSFCQECLFWSWKEAHAPWTCPVCRGTIQSRDLETNKSLEDLVIITKQSRHHLLQYFSCPTICDQHLAIQKLFCEDDQKPLCVSCLLSQEHRAHSVYPIEESAKNKMKLQEALSSLLGKVKEAQFLLDQERRRGAQYKMEAQTLKRVITPEYIKMHPFLSKKNQVDLQKLDKEKRNNVKKLMGTEARVSQYIQNLKKMIDELEKNFEKPVMEMLLNSSSILERSEVLLLQWPAPAALDWTNCGMREILLAFQRNITLNPETANPNLILSEDLKSVKLASVQVEHAIFVLGAQSFTSGSHYWEVEVGDKSEWEVGIYKESVSKKGKLPGDISHTMEGIHVGVPVHKLGIFLHYDCGHISFYNVTDNSFIYSFPPVTFQGPLWPYFSPGLPNGENNLNSLTICPLGTHC</sequence>
<dbReference type="PROSITE" id="PS50119">
    <property type="entry name" value="ZF_BBOX"/>
    <property type="match status" value="1"/>
</dbReference>
<dbReference type="SMART" id="SM00336">
    <property type="entry name" value="BBOX"/>
    <property type="match status" value="1"/>
</dbReference>
<dbReference type="SMART" id="SM00184">
    <property type="entry name" value="RING"/>
    <property type="match status" value="1"/>
</dbReference>
<dbReference type="InterPro" id="IPR006574">
    <property type="entry name" value="PRY"/>
</dbReference>
<accession>A0A4X2KXB0</accession>
<dbReference type="AlphaFoldDB" id="A0A4X2KXB0"/>
<dbReference type="PRINTS" id="PR01407">
    <property type="entry name" value="BUTYPHLNCDUF"/>
</dbReference>
<keyword evidence="9" id="KW-1185">Reference proteome</keyword>
<dbReference type="InterPro" id="IPR043136">
    <property type="entry name" value="B30.2/SPRY_sf"/>
</dbReference>
<protein>
    <recommendedName>
        <fullName evidence="10">Tripartite motif containing 62</fullName>
    </recommendedName>
</protein>
<dbReference type="SUPFAM" id="SSF57845">
    <property type="entry name" value="B-box zinc-binding domain"/>
    <property type="match status" value="1"/>
</dbReference>
<dbReference type="Pfam" id="PF00622">
    <property type="entry name" value="SPRY"/>
    <property type="match status" value="1"/>
</dbReference>
<evidence type="ECO:0000256" key="2">
    <source>
        <dbReference type="ARBA" id="ARBA00022771"/>
    </source>
</evidence>
<feature type="domain" description="B30.2/SPRY" evidence="7">
    <location>
        <begin position="265"/>
        <end position="437"/>
    </location>
</feature>
<dbReference type="InterPro" id="IPR013083">
    <property type="entry name" value="Znf_RING/FYVE/PHD"/>
</dbReference>